<dbReference type="AlphaFoldDB" id="A0A5E7HVV6"/>
<dbReference type="InterPro" id="IPR007690">
    <property type="entry name" value="T2SS_GspM"/>
</dbReference>
<accession>A0A5E7HVV6</accession>
<keyword evidence="3" id="KW-0813">Transport</keyword>
<keyword evidence="9 10" id="KW-0472">Membrane</keyword>
<keyword evidence="5" id="KW-0997">Cell inner membrane</keyword>
<comment type="similarity">
    <text evidence="2">Belongs to the GSP M family.</text>
</comment>
<evidence type="ECO:0000256" key="1">
    <source>
        <dbReference type="ARBA" id="ARBA00004377"/>
    </source>
</evidence>
<evidence type="ECO:0000256" key="6">
    <source>
        <dbReference type="ARBA" id="ARBA00022692"/>
    </source>
</evidence>
<dbReference type="GO" id="GO:0005886">
    <property type="term" value="C:plasma membrane"/>
    <property type="evidence" value="ECO:0007669"/>
    <property type="project" value="UniProtKB-SubCell"/>
</dbReference>
<dbReference type="EMBL" id="CABVIH010000004">
    <property type="protein sequence ID" value="VVO67472.1"/>
    <property type="molecule type" value="Genomic_DNA"/>
</dbReference>
<evidence type="ECO:0000313" key="12">
    <source>
        <dbReference type="Proteomes" id="UP000375525"/>
    </source>
</evidence>
<keyword evidence="6 10" id="KW-0812">Transmembrane</keyword>
<evidence type="ECO:0000313" key="11">
    <source>
        <dbReference type="EMBL" id="VVO67472.1"/>
    </source>
</evidence>
<protein>
    <recommendedName>
        <fullName evidence="13">Type II secretory protein PulM</fullName>
    </recommendedName>
</protein>
<evidence type="ECO:0000256" key="10">
    <source>
        <dbReference type="SAM" id="Phobius"/>
    </source>
</evidence>
<dbReference type="OrthoDB" id="7029255at2"/>
<comment type="subcellular location">
    <subcellularLocation>
        <location evidence="1">Cell inner membrane</location>
        <topology evidence="1">Single-pass membrane protein</topology>
    </subcellularLocation>
</comment>
<evidence type="ECO:0000256" key="9">
    <source>
        <dbReference type="ARBA" id="ARBA00023136"/>
    </source>
</evidence>
<evidence type="ECO:0008006" key="13">
    <source>
        <dbReference type="Google" id="ProtNLM"/>
    </source>
</evidence>
<dbReference type="Proteomes" id="UP000375525">
    <property type="component" value="Unassembled WGS sequence"/>
</dbReference>
<name>A0A5E7HVV6_PSEFL</name>
<evidence type="ECO:0000256" key="8">
    <source>
        <dbReference type="ARBA" id="ARBA00022989"/>
    </source>
</evidence>
<keyword evidence="4" id="KW-1003">Cell membrane</keyword>
<sequence length="143" mass="16138">MKEAWTRISIREQRLLLVLGVFLLGVVAFILIWQPARQRLQAVESQYYQQQALAMQLHVAQPRSNGLIAASQPLSLRLSESAAAAGLEIHQMDTDNDLLRMTFSGEAKALMLWLDNIEREGVALQSLTLEKRDSVLEARVVLR</sequence>
<evidence type="ECO:0000256" key="5">
    <source>
        <dbReference type="ARBA" id="ARBA00022519"/>
    </source>
</evidence>
<keyword evidence="8 10" id="KW-1133">Transmembrane helix</keyword>
<dbReference type="SUPFAM" id="SSF103054">
    <property type="entry name" value="General secretion pathway protein M, EpsM"/>
    <property type="match status" value="1"/>
</dbReference>
<evidence type="ECO:0000256" key="3">
    <source>
        <dbReference type="ARBA" id="ARBA00022448"/>
    </source>
</evidence>
<reference evidence="11 12" key="1">
    <citation type="submission" date="2019-09" db="EMBL/GenBank/DDBJ databases">
        <authorList>
            <person name="Chandra G."/>
            <person name="Truman W A."/>
        </authorList>
    </citation>
    <scope>NUCLEOTIDE SEQUENCE [LARGE SCALE GENOMIC DNA]</scope>
    <source>
        <strain evidence="11">PS880</strain>
    </source>
</reference>
<evidence type="ECO:0000256" key="2">
    <source>
        <dbReference type="ARBA" id="ARBA00010637"/>
    </source>
</evidence>
<dbReference type="Pfam" id="PF04612">
    <property type="entry name" value="T2SSM"/>
    <property type="match status" value="1"/>
</dbReference>
<dbReference type="GO" id="GO:0015627">
    <property type="term" value="C:type II protein secretion system complex"/>
    <property type="evidence" value="ECO:0007669"/>
    <property type="project" value="InterPro"/>
</dbReference>
<evidence type="ECO:0000256" key="4">
    <source>
        <dbReference type="ARBA" id="ARBA00022475"/>
    </source>
</evidence>
<evidence type="ECO:0000256" key="7">
    <source>
        <dbReference type="ARBA" id="ARBA00022927"/>
    </source>
</evidence>
<dbReference type="Gene3D" id="3.30.1360.100">
    <property type="entry name" value="General secretion pathway protein M, EpsM"/>
    <property type="match status" value="1"/>
</dbReference>
<feature type="transmembrane region" description="Helical" evidence="10">
    <location>
        <begin position="15"/>
        <end position="33"/>
    </location>
</feature>
<keyword evidence="7" id="KW-0653">Protein transport</keyword>
<proteinExistence type="inferred from homology"/>
<dbReference type="RefSeq" id="WP_150778934.1">
    <property type="nucleotide sequence ID" value="NZ_CABVIH010000004.1"/>
</dbReference>
<gene>
    <name evidence="11" type="ORF">PS880_01129</name>
</gene>
<dbReference type="InterPro" id="IPR023229">
    <property type="entry name" value="T2SS_M_periplasmic_sf"/>
</dbReference>
<organism evidence="11 12">
    <name type="scientific">Pseudomonas fluorescens</name>
    <dbReference type="NCBI Taxonomy" id="294"/>
    <lineage>
        <taxon>Bacteria</taxon>
        <taxon>Pseudomonadati</taxon>
        <taxon>Pseudomonadota</taxon>
        <taxon>Gammaproteobacteria</taxon>
        <taxon>Pseudomonadales</taxon>
        <taxon>Pseudomonadaceae</taxon>
        <taxon>Pseudomonas</taxon>
    </lineage>
</organism>
<dbReference type="GO" id="GO:0015628">
    <property type="term" value="P:protein secretion by the type II secretion system"/>
    <property type="evidence" value="ECO:0007669"/>
    <property type="project" value="InterPro"/>
</dbReference>